<dbReference type="InterPro" id="IPR000014">
    <property type="entry name" value="PAS"/>
</dbReference>
<dbReference type="Gene3D" id="3.40.50.2300">
    <property type="match status" value="1"/>
</dbReference>
<dbReference type="CDD" id="cd00130">
    <property type="entry name" value="PAS"/>
    <property type="match status" value="1"/>
</dbReference>
<dbReference type="PANTHER" id="PTHR44591:SF3">
    <property type="entry name" value="RESPONSE REGULATORY DOMAIN-CONTAINING PROTEIN"/>
    <property type="match status" value="1"/>
</dbReference>
<protein>
    <recommendedName>
        <fullName evidence="10">Response regulatory domain-containing protein</fullName>
    </recommendedName>
</protein>
<dbReference type="EMBL" id="MLCO01000279">
    <property type="protein sequence ID" value="ONG47390.1"/>
    <property type="molecule type" value="Genomic_DNA"/>
</dbReference>
<dbReference type="SMART" id="SM00448">
    <property type="entry name" value="REC"/>
    <property type="match status" value="1"/>
</dbReference>
<keyword evidence="5" id="KW-0472">Membrane</keyword>
<dbReference type="PANTHER" id="PTHR44591">
    <property type="entry name" value="STRESS RESPONSE REGULATOR PROTEIN 1"/>
    <property type="match status" value="1"/>
</dbReference>
<keyword evidence="1 4" id="KW-0597">Phosphoprotein</keyword>
<evidence type="ECO:0000256" key="5">
    <source>
        <dbReference type="SAM" id="Phobius"/>
    </source>
</evidence>
<dbReference type="OrthoDB" id="7284568at2"/>
<dbReference type="InterPro" id="IPR003018">
    <property type="entry name" value="GAF"/>
</dbReference>
<reference evidence="8 9" key="1">
    <citation type="submission" date="2016-10" db="EMBL/GenBank/DDBJ databases">
        <title>Draft Genome sequence of Roseomonas sp. strain M3.</title>
        <authorList>
            <person name="Subhash Y."/>
            <person name="Lee S."/>
        </authorList>
    </citation>
    <scope>NUCLEOTIDE SEQUENCE [LARGE SCALE GENOMIC DNA]</scope>
    <source>
        <strain evidence="8 9">M3</strain>
    </source>
</reference>
<evidence type="ECO:0000313" key="9">
    <source>
        <dbReference type="Proteomes" id="UP000188879"/>
    </source>
</evidence>
<evidence type="ECO:0000256" key="4">
    <source>
        <dbReference type="PROSITE-ProRule" id="PRU00169"/>
    </source>
</evidence>
<dbReference type="SUPFAM" id="SSF55781">
    <property type="entry name" value="GAF domain-like"/>
    <property type="match status" value="1"/>
</dbReference>
<dbReference type="Gene3D" id="3.30.450.40">
    <property type="match status" value="1"/>
</dbReference>
<dbReference type="InterPro" id="IPR050595">
    <property type="entry name" value="Bact_response_regulator"/>
</dbReference>
<evidence type="ECO:0008006" key="10">
    <source>
        <dbReference type="Google" id="ProtNLM"/>
    </source>
</evidence>
<keyword evidence="5" id="KW-1133">Transmembrane helix</keyword>
<dbReference type="Gene3D" id="3.30.450.20">
    <property type="entry name" value="PAS domain"/>
    <property type="match status" value="2"/>
</dbReference>
<gene>
    <name evidence="8" type="ORF">BKE38_23515</name>
</gene>
<dbReference type="Pfam" id="PF13188">
    <property type="entry name" value="PAS_8"/>
    <property type="match status" value="1"/>
</dbReference>
<name>A0A1V2GWS5_9PROT</name>
<evidence type="ECO:0000256" key="3">
    <source>
        <dbReference type="ARBA" id="ARBA00022777"/>
    </source>
</evidence>
<feature type="domain" description="Response regulatory" evidence="6">
    <location>
        <begin position="833"/>
        <end position="947"/>
    </location>
</feature>
<dbReference type="Pfam" id="PF00072">
    <property type="entry name" value="Response_reg"/>
    <property type="match status" value="1"/>
</dbReference>
<dbReference type="GO" id="GO:0000160">
    <property type="term" value="P:phosphorelay signal transduction system"/>
    <property type="evidence" value="ECO:0007669"/>
    <property type="project" value="InterPro"/>
</dbReference>
<dbReference type="SUPFAM" id="SSF52172">
    <property type="entry name" value="CheY-like"/>
    <property type="match status" value="1"/>
</dbReference>
<dbReference type="InterPro" id="IPR029016">
    <property type="entry name" value="GAF-like_dom_sf"/>
</dbReference>
<dbReference type="PROSITE" id="PS50110">
    <property type="entry name" value="RESPONSE_REGULATORY"/>
    <property type="match status" value="1"/>
</dbReference>
<dbReference type="InterPro" id="IPR035965">
    <property type="entry name" value="PAS-like_dom_sf"/>
</dbReference>
<dbReference type="SUPFAM" id="SSF55785">
    <property type="entry name" value="PYP-like sensor domain (PAS domain)"/>
    <property type="match status" value="1"/>
</dbReference>
<evidence type="ECO:0000256" key="1">
    <source>
        <dbReference type="ARBA" id="ARBA00022553"/>
    </source>
</evidence>
<feature type="transmembrane region" description="Helical" evidence="5">
    <location>
        <begin position="275"/>
        <end position="295"/>
    </location>
</feature>
<organism evidence="8 9">
    <name type="scientific">Teichococcus deserti</name>
    <dbReference type="NCBI Taxonomy" id="1817963"/>
    <lineage>
        <taxon>Bacteria</taxon>
        <taxon>Pseudomonadati</taxon>
        <taxon>Pseudomonadota</taxon>
        <taxon>Alphaproteobacteria</taxon>
        <taxon>Acetobacterales</taxon>
        <taxon>Roseomonadaceae</taxon>
        <taxon>Roseomonas</taxon>
    </lineage>
</organism>
<keyword evidence="9" id="KW-1185">Reference proteome</keyword>
<evidence type="ECO:0000259" key="7">
    <source>
        <dbReference type="PROSITE" id="PS50112"/>
    </source>
</evidence>
<accession>A0A1V2GWS5</accession>
<dbReference type="PROSITE" id="PS50112">
    <property type="entry name" value="PAS"/>
    <property type="match status" value="1"/>
</dbReference>
<feature type="modified residue" description="4-aspartylphosphate" evidence="4">
    <location>
        <position position="883"/>
    </location>
</feature>
<feature type="domain" description="PAS" evidence="7">
    <location>
        <begin position="471"/>
        <end position="507"/>
    </location>
</feature>
<evidence type="ECO:0000313" key="8">
    <source>
        <dbReference type="EMBL" id="ONG47390.1"/>
    </source>
</evidence>
<keyword evidence="2" id="KW-0808">Transferase</keyword>
<dbReference type="InterPro" id="IPR011006">
    <property type="entry name" value="CheY-like_superfamily"/>
</dbReference>
<dbReference type="GO" id="GO:0016301">
    <property type="term" value="F:kinase activity"/>
    <property type="evidence" value="ECO:0007669"/>
    <property type="project" value="UniProtKB-KW"/>
</dbReference>
<keyword evidence="5" id="KW-0812">Transmembrane</keyword>
<dbReference type="SMART" id="SM00091">
    <property type="entry name" value="PAS"/>
    <property type="match status" value="1"/>
</dbReference>
<dbReference type="Pfam" id="PF13185">
    <property type="entry name" value="GAF_2"/>
    <property type="match status" value="1"/>
</dbReference>
<dbReference type="RefSeq" id="WP_076959718.1">
    <property type="nucleotide sequence ID" value="NZ_MLCO01000279.1"/>
</dbReference>
<evidence type="ECO:0000259" key="6">
    <source>
        <dbReference type="PROSITE" id="PS50110"/>
    </source>
</evidence>
<dbReference type="Proteomes" id="UP000188879">
    <property type="component" value="Unassembled WGS sequence"/>
</dbReference>
<dbReference type="AlphaFoldDB" id="A0A1V2GWS5"/>
<dbReference type="InterPro" id="IPR001789">
    <property type="entry name" value="Sig_transdc_resp-reg_receiver"/>
</dbReference>
<proteinExistence type="predicted"/>
<evidence type="ECO:0000256" key="2">
    <source>
        <dbReference type="ARBA" id="ARBA00022679"/>
    </source>
</evidence>
<sequence length="951" mass="97881">MRLPATPAYPWRRRGLAAFGAVALLLAGGLGATVWLDHRNATRAAEDAAGAWAAAMADQAATLLDSLDRLVQGLQWLPPDPVLARAEMERRERAGPAGAGLALASPDGELRLLTPAAARYLASPDLAPLAATIAALPGAPELVMAAPLRSTVGPMLPLLRRLPDGQVGIALLPLRLVEATYARIGLPPGSGLALLDRQGRLLASLPPRPGALGLPLPGLPEAGRVAGPSPWRGALELPAGPAFAVAAALPSLPAIQLATQLESAALAPWARRARWAALLTGLSLLAIGGGAWLLLREAGRRLAGQTAATRRLEGLAQASAEIGLQGELPDMLQRIARLARQAGGAGFATLALQDGMPRRAVLDLAPGTALPEAERARLLALAATPVLATGAAPLALPGDPPGGRLPALALPLQDAEGAPLGLLLLAGPESGRFSADDIATLQPLARLAEIALRNRGLITALRAAVEEAESGRARVEAVLESLDDGFLALDLDWRITYANGAARRLLGDAARPLQDQVLWQRLPDLAAGCALTRLHRVAARAEHADFQAALPGLDRSFRLIAHPAGDGVALYLRPLAEAPASPSRRLQQRRLALAGRMAGRLGADVRGLLAQVAGQAETLDAALRDSAPGLAGIARQILSATQRGTAQWNRLQDMARPYPRPPQPIDLAARLRDVLPVLHRLAGPDLTLTLAAPEGLPQPVLAAAALEDALLGMLGHLAERLPPGGRLALSLEESRQPLPVAGDPGHARPAQVLALRLEGRGPPGWTAPAGPLSGTIEPLSEAGLGAVAGFARRQGGLLRAEPVPPHGPASGWRLALLLPLAPAAPPRPPLAAHVLLVEDEAPLRARMAGQLHELGYAVTAVADGPAAIGTLADGTRPDLLLTDVVLPGGLSGVRLAAELRARQPGLPVLLVSAFTPQPEAGGPAGALPLLAKPVGTAELGARLAALLTPGG</sequence>
<keyword evidence="3" id="KW-0418">Kinase</keyword>
<comment type="caution">
    <text evidence="8">The sequence shown here is derived from an EMBL/GenBank/DDBJ whole genome shotgun (WGS) entry which is preliminary data.</text>
</comment>